<dbReference type="OrthoDB" id="5438043at2"/>
<protein>
    <submittedName>
        <fullName evidence="2">Transglutaminase family protein</fullName>
    </submittedName>
</protein>
<keyword evidence="3" id="KW-1185">Reference proteome</keyword>
<gene>
    <name evidence="2" type="ORF">EZ216_01860</name>
</gene>
<dbReference type="PANTHER" id="PTHR33490:SF12">
    <property type="entry name" value="BLL5557 PROTEIN"/>
    <property type="match status" value="1"/>
</dbReference>
<dbReference type="EMBL" id="SMLK01000001">
    <property type="protein sequence ID" value="TFZ07935.1"/>
    <property type="molecule type" value="Genomic_DNA"/>
</dbReference>
<sequence>MLLTAVSDVRVACEQDTPVVAMLRPRGGPAQWVLGQRYELAPWVPAREYVDTYGNLCQRFVVPRGEMRILVTSEAEVAEQAAVDVHASFTPVDRLPDDALMYMLQSRYCPSDSMEDQAREIVKGCAPGYAQAARICQWIHGKLEYRYGVSDASTCARQTLADGAGVCRDFAHVGVALSRALHLPARFVVGYLYRLDPMDMHAWYEVFVGDRWYTFDPTQDKPRGGRIVVAYGRDATDVAFLSSYAPLEVTQMKVTVEASAAQPVPEAEPA</sequence>
<feature type="domain" description="Transglutaminase-like" evidence="1">
    <location>
        <begin position="159"/>
        <end position="219"/>
    </location>
</feature>
<dbReference type="Pfam" id="PF08379">
    <property type="entry name" value="Bact_transglu_N"/>
    <property type="match status" value="1"/>
</dbReference>
<dbReference type="SMART" id="SM00460">
    <property type="entry name" value="TGc"/>
    <property type="match status" value="1"/>
</dbReference>
<dbReference type="PANTHER" id="PTHR33490">
    <property type="entry name" value="BLR5614 PROTEIN-RELATED"/>
    <property type="match status" value="1"/>
</dbReference>
<dbReference type="Proteomes" id="UP000297839">
    <property type="component" value="Unassembled WGS sequence"/>
</dbReference>
<comment type="caution">
    <text evidence="2">The sequence shown here is derived from an EMBL/GenBank/DDBJ whole genome shotgun (WGS) entry which is preliminary data.</text>
</comment>
<dbReference type="InterPro" id="IPR038765">
    <property type="entry name" value="Papain-like_cys_pep_sf"/>
</dbReference>
<evidence type="ECO:0000313" key="2">
    <source>
        <dbReference type="EMBL" id="TFZ07935.1"/>
    </source>
</evidence>
<accession>A0A4Z0CCI1</accession>
<evidence type="ECO:0000313" key="3">
    <source>
        <dbReference type="Proteomes" id="UP000297839"/>
    </source>
</evidence>
<dbReference type="AlphaFoldDB" id="A0A4Z0CCI1"/>
<dbReference type="Gene3D" id="3.10.620.30">
    <property type="match status" value="1"/>
</dbReference>
<dbReference type="InterPro" id="IPR002931">
    <property type="entry name" value="Transglutaminase-like"/>
</dbReference>
<dbReference type="Pfam" id="PF01841">
    <property type="entry name" value="Transglut_core"/>
    <property type="match status" value="1"/>
</dbReference>
<dbReference type="InterPro" id="IPR013589">
    <property type="entry name" value="Bac_transglu_N"/>
</dbReference>
<dbReference type="RefSeq" id="WP_135247873.1">
    <property type="nucleotide sequence ID" value="NZ_SMLK01000001.1"/>
</dbReference>
<dbReference type="SUPFAM" id="SSF54001">
    <property type="entry name" value="Cysteine proteinases"/>
    <property type="match status" value="1"/>
</dbReference>
<organism evidence="2 3">
    <name type="scientific">Ramlibacter humi</name>
    <dbReference type="NCBI Taxonomy" id="2530451"/>
    <lineage>
        <taxon>Bacteria</taxon>
        <taxon>Pseudomonadati</taxon>
        <taxon>Pseudomonadota</taxon>
        <taxon>Betaproteobacteria</taxon>
        <taxon>Burkholderiales</taxon>
        <taxon>Comamonadaceae</taxon>
        <taxon>Ramlibacter</taxon>
    </lineage>
</organism>
<evidence type="ECO:0000259" key="1">
    <source>
        <dbReference type="SMART" id="SM00460"/>
    </source>
</evidence>
<name>A0A4Z0CCI1_9BURK</name>
<proteinExistence type="predicted"/>
<dbReference type="Gene3D" id="2.60.40.2250">
    <property type="match status" value="1"/>
</dbReference>
<reference evidence="2 3" key="1">
    <citation type="submission" date="2019-03" db="EMBL/GenBank/DDBJ databases">
        <title>Ramlibacter sp. 18x22-1, whole genome shotgun sequence.</title>
        <authorList>
            <person name="Zhang X."/>
            <person name="Feng G."/>
            <person name="Zhu H."/>
        </authorList>
    </citation>
    <scope>NUCLEOTIDE SEQUENCE [LARGE SCALE GENOMIC DNA]</scope>
    <source>
        <strain evidence="2 3">18x22-1</strain>
    </source>
</reference>